<dbReference type="PANTHER" id="PTHR47199">
    <property type="entry name" value="PHOTOSYSTEM II STABILITY/ASSEMBLY FACTOR HCF136, CHLOROPLASTIC"/>
    <property type="match status" value="1"/>
</dbReference>
<accession>A0A455SJZ3</accession>
<feature type="transmembrane region" description="Helical" evidence="1">
    <location>
        <begin position="99"/>
        <end position="121"/>
    </location>
</feature>
<keyword evidence="1" id="KW-0472">Membrane</keyword>
<dbReference type="CDD" id="cd15482">
    <property type="entry name" value="Sialidase_non-viral"/>
    <property type="match status" value="1"/>
</dbReference>
<dbReference type="PANTHER" id="PTHR47199:SF2">
    <property type="entry name" value="PHOTOSYSTEM II STABILITY_ASSEMBLY FACTOR HCF136, CHLOROPLASTIC"/>
    <property type="match status" value="1"/>
</dbReference>
<proteinExistence type="predicted"/>
<gene>
    <name evidence="3" type="ORF">KTC_26910</name>
</gene>
<feature type="domain" description="Sialidase" evidence="2">
    <location>
        <begin position="175"/>
        <end position="411"/>
    </location>
</feature>
<evidence type="ECO:0000259" key="2">
    <source>
        <dbReference type="Pfam" id="PF13088"/>
    </source>
</evidence>
<reference evidence="3" key="1">
    <citation type="submission" date="2018-12" db="EMBL/GenBank/DDBJ databases">
        <title>Novel natural products biosynthetic potential of the class Ktedonobacteria.</title>
        <authorList>
            <person name="Zheng Y."/>
            <person name="Saitou A."/>
            <person name="Wang C.M."/>
            <person name="Toyoda A."/>
            <person name="Minakuchi Y."/>
            <person name="Sekiguchi Y."/>
            <person name="Ueda K."/>
            <person name="Takano H."/>
            <person name="Sakai Y."/>
            <person name="Yokota A."/>
            <person name="Yabe S."/>
        </authorList>
    </citation>
    <scope>NUCLEOTIDE SEQUENCE</scope>
    <source>
        <strain evidence="3">COM3</strain>
    </source>
</reference>
<protein>
    <recommendedName>
        <fullName evidence="2">Sialidase domain-containing protein</fullName>
    </recommendedName>
</protein>
<dbReference type="Gene3D" id="2.130.10.10">
    <property type="entry name" value="YVTN repeat-like/Quinoprotein amine dehydrogenase"/>
    <property type="match status" value="2"/>
</dbReference>
<dbReference type="SUPFAM" id="SSF110296">
    <property type="entry name" value="Oligoxyloglucan reducing end-specific cellobiohydrolase"/>
    <property type="match status" value="1"/>
</dbReference>
<name>A0A455SJZ3_9CHLR</name>
<dbReference type="Pfam" id="PF13088">
    <property type="entry name" value="BNR_2"/>
    <property type="match status" value="1"/>
</dbReference>
<dbReference type="InterPro" id="IPR011040">
    <property type="entry name" value="Sialidase"/>
</dbReference>
<dbReference type="EMBL" id="AP019376">
    <property type="protein sequence ID" value="BBH87940.1"/>
    <property type="molecule type" value="Genomic_DNA"/>
</dbReference>
<organism evidence="3">
    <name type="scientific">Thermosporothrix sp. COM3</name>
    <dbReference type="NCBI Taxonomy" id="2490863"/>
    <lineage>
        <taxon>Bacteria</taxon>
        <taxon>Bacillati</taxon>
        <taxon>Chloroflexota</taxon>
        <taxon>Ktedonobacteria</taxon>
        <taxon>Ktedonobacterales</taxon>
        <taxon>Thermosporotrichaceae</taxon>
        <taxon>Thermosporothrix</taxon>
    </lineage>
</organism>
<dbReference type="InterPro" id="IPR015943">
    <property type="entry name" value="WD40/YVTN_repeat-like_dom_sf"/>
</dbReference>
<keyword evidence="1" id="KW-0812">Transmembrane</keyword>
<evidence type="ECO:0000256" key="1">
    <source>
        <dbReference type="SAM" id="Phobius"/>
    </source>
</evidence>
<keyword evidence="1" id="KW-1133">Transmembrane helix</keyword>
<dbReference type="AlphaFoldDB" id="A0A455SJZ3"/>
<evidence type="ECO:0000313" key="3">
    <source>
        <dbReference type="EMBL" id="BBH87940.1"/>
    </source>
</evidence>
<sequence length="512" mass="57925">MEPHQRNCSRKQHDLVPEEKQYSELIEQLQQHYRYSDSERQSIDRVHARLLNAPFVQQRSERHLEGPLQDVEANALRQFISPTREQSAGKKRRFNRSTLVLNMIAAVLLIGILAGTFAFLISMRQPQTAQVGTQSFRKTGMTLDGVRHHLYMVNRQIGWQVFQYGTSTSSLSSSIAYRTEDGGKTWKPMQFAEKQANEISLYILDEMVAWITTKNITGDKVSWTTYRTINGGTNWEKLPSPFSTAKVTFVDQNYGWIIAAPEYVSQGWNQDAEGTALGTLYLFTTSDGGKTWKKQETQGLPTIYGRTEPQIQFLNKERGFLVFHTLEDKAKSQLLFTTTDGGKTWKSLPLELPSPDVLPELKTSPSFFTEQDGYLLMSFNVENTSTFVLFVYTTHDGGASWGSPALLGTYPRDAKGRPVFTDLFSPTQAATRQDLDNGQEQLLLSTQHYGAWDSHPLSLPADAEKSTLFDCQLFASGSGLLLLRDKQQTIIVYQTMDGGETWQQLSRLDPPR</sequence>